<feature type="transmembrane region" description="Helical" evidence="8">
    <location>
        <begin position="459"/>
        <end position="482"/>
    </location>
</feature>
<feature type="transmembrane region" description="Helical" evidence="8">
    <location>
        <begin position="91"/>
        <end position="111"/>
    </location>
</feature>
<dbReference type="InterPro" id="IPR020846">
    <property type="entry name" value="MFS_dom"/>
</dbReference>
<dbReference type="EMBL" id="LFJN01000013">
    <property type="protein sequence ID" value="KPI39902.1"/>
    <property type="molecule type" value="Genomic_DNA"/>
</dbReference>
<evidence type="ECO:0000256" key="2">
    <source>
        <dbReference type="ARBA" id="ARBA00010992"/>
    </source>
</evidence>
<feature type="transmembrane region" description="Helical" evidence="8">
    <location>
        <begin position="312"/>
        <end position="332"/>
    </location>
</feature>
<comment type="subcellular location">
    <subcellularLocation>
        <location evidence="1">Membrane</location>
        <topology evidence="1">Multi-pass membrane protein</topology>
    </subcellularLocation>
</comment>
<evidence type="ECO:0000256" key="4">
    <source>
        <dbReference type="ARBA" id="ARBA00022692"/>
    </source>
</evidence>
<dbReference type="InterPro" id="IPR005829">
    <property type="entry name" value="Sugar_transporter_CS"/>
</dbReference>
<keyword evidence="6 8" id="KW-0472">Membrane</keyword>
<dbReference type="AlphaFoldDB" id="A0A0N1NYD0"/>
<keyword evidence="11" id="KW-1185">Reference proteome</keyword>
<feature type="transmembrane region" description="Helical" evidence="8">
    <location>
        <begin position="214"/>
        <end position="233"/>
    </location>
</feature>
<evidence type="ECO:0000256" key="8">
    <source>
        <dbReference type="SAM" id="Phobius"/>
    </source>
</evidence>
<feature type="domain" description="Major facilitator superfamily (MFS) profile" evidence="9">
    <location>
        <begin position="42"/>
        <end position="516"/>
    </location>
</feature>
<dbReference type="SUPFAM" id="SSF103473">
    <property type="entry name" value="MFS general substrate transporter"/>
    <property type="match status" value="1"/>
</dbReference>
<proteinExistence type="inferred from homology"/>
<organism evidence="10 11">
    <name type="scientific">Cyphellophora attinorum</name>
    <dbReference type="NCBI Taxonomy" id="1664694"/>
    <lineage>
        <taxon>Eukaryota</taxon>
        <taxon>Fungi</taxon>
        <taxon>Dikarya</taxon>
        <taxon>Ascomycota</taxon>
        <taxon>Pezizomycotina</taxon>
        <taxon>Eurotiomycetes</taxon>
        <taxon>Chaetothyriomycetidae</taxon>
        <taxon>Chaetothyriales</taxon>
        <taxon>Cyphellophoraceae</taxon>
        <taxon>Cyphellophora</taxon>
    </lineage>
</organism>
<dbReference type="InterPro" id="IPR050360">
    <property type="entry name" value="MFS_Sugar_Transporters"/>
</dbReference>
<feature type="transmembrane region" description="Helical" evidence="8">
    <location>
        <begin position="39"/>
        <end position="55"/>
    </location>
</feature>
<feature type="transmembrane region" description="Helical" evidence="8">
    <location>
        <begin position="378"/>
        <end position="403"/>
    </location>
</feature>
<gene>
    <name evidence="10" type="ORF">AB675_11562</name>
</gene>
<protein>
    <submittedName>
        <fullName evidence="10">Putative glucose transporter rco-3</fullName>
    </submittedName>
</protein>
<keyword evidence="10" id="KW-0762">Sugar transport</keyword>
<keyword evidence="4 8" id="KW-0812">Transmembrane</keyword>
<feature type="transmembrane region" description="Helical" evidence="8">
    <location>
        <begin position="143"/>
        <end position="168"/>
    </location>
</feature>
<evidence type="ECO:0000313" key="10">
    <source>
        <dbReference type="EMBL" id="KPI39902.1"/>
    </source>
</evidence>
<evidence type="ECO:0000256" key="3">
    <source>
        <dbReference type="ARBA" id="ARBA00022448"/>
    </source>
</evidence>
<dbReference type="Proteomes" id="UP000038010">
    <property type="component" value="Unassembled WGS sequence"/>
</dbReference>
<evidence type="ECO:0000256" key="5">
    <source>
        <dbReference type="ARBA" id="ARBA00022989"/>
    </source>
</evidence>
<feature type="transmembrane region" description="Helical" evidence="8">
    <location>
        <begin position="180"/>
        <end position="202"/>
    </location>
</feature>
<feature type="transmembrane region" description="Helical" evidence="8">
    <location>
        <begin position="494"/>
        <end position="512"/>
    </location>
</feature>
<dbReference type="Pfam" id="PF00083">
    <property type="entry name" value="Sugar_tr"/>
    <property type="match status" value="1"/>
</dbReference>
<dbReference type="STRING" id="1664694.A0A0N1NYD0"/>
<feature type="transmembrane region" description="Helical" evidence="8">
    <location>
        <begin position="347"/>
        <end position="366"/>
    </location>
</feature>
<keyword evidence="5 8" id="KW-1133">Transmembrane helix</keyword>
<evidence type="ECO:0000313" key="11">
    <source>
        <dbReference type="Proteomes" id="UP000038010"/>
    </source>
</evidence>
<keyword evidence="3 7" id="KW-0813">Transport</keyword>
<dbReference type="RefSeq" id="XP_017999865.1">
    <property type="nucleotide sequence ID" value="XM_018140421.1"/>
</dbReference>
<dbReference type="GeneID" id="28732302"/>
<dbReference type="InterPro" id="IPR005828">
    <property type="entry name" value="MFS_sugar_transport-like"/>
</dbReference>
<name>A0A0N1NYD0_9EURO</name>
<comment type="similarity">
    <text evidence="2 7">Belongs to the major facilitator superfamily. Sugar transporter (TC 2.A.1.1) family.</text>
</comment>
<dbReference type="NCBIfam" id="TIGR00879">
    <property type="entry name" value="SP"/>
    <property type="match status" value="1"/>
</dbReference>
<dbReference type="PRINTS" id="PR00171">
    <property type="entry name" value="SUGRTRNSPORT"/>
</dbReference>
<dbReference type="PANTHER" id="PTHR48022:SF6">
    <property type="entry name" value="MSTA PROTEIN-RELATED"/>
    <property type="match status" value="1"/>
</dbReference>
<reference evidence="10 11" key="1">
    <citation type="submission" date="2015-06" db="EMBL/GenBank/DDBJ databases">
        <title>Draft genome of the ant-associated black yeast Phialophora attae CBS 131958.</title>
        <authorList>
            <person name="Moreno L.F."/>
            <person name="Stielow B.J."/>
            <person name="de Hoog S."/>
            <person name="Vicente V.A."/>
            <person name="Weiss V.A."/>
            <person name="de Vries M."/>
            <person name="Cruz L.M."/>
            <person name="Souza E.M."/>
        </authorList>
    </citation>
    <scope>NUCLEOTIDE SEQUENCE [LARGE SCALE GENOMIC DNA]</scope>
    <source>
        <strain evidence="10 11">CBS 131958</strain>
    </source>
</reference>
<evidence type="ECO:0000256" key="1">
    <source>
        <dbReference type="ARBA" id="ARBA00004141"/>
    </source>
</evidence>
<accession>A0A0N1NYD0</accession>
<dbReference type="GO" id="GO:0005351">
    <property type="term" value="F:carbohydrate:proton symporter activity"/>
    <property type="evidence" value="ECO:0007669"/>
    <property type="project" value="TreeGrafter"/>
</dbReference>
<dbReference type="PROSITE" id="PS50850">
    <property type="entry name" value="MFS"/>
    <property type="match status" value="1"/>
</dbReference>
<dbReference type="InterPro" id="IPR003663">
    <property type="entry name" value="Sugar/inositol_transpt"/>
</dbReference>
<dbReference type="CDD" id="cd17356">
    <property type="entry name" value="MFS_HXT"/>
    <property type="match status" value="1"/>
</dbReference>
<feature type="transmembrane region" description="Helical" evidence="8">
    <location>
        <begin position="423"/>
        <end position="447"/>
    </location>
</feature>
<evidence type="ECO:0000259" key="9">
    <source>
        <dbReference type="PROSITE" id="PS50850"/>
    </source>
</evidence>
<dbReference type="InterPro" id="IPR036259">
    <property type="entry name" value="MFS_trans_sf"/>
</dbReference>
<dbReference type="FunFam" id="1.20.1250.20:FF:000180">
    <property type="entry name" value="MFS monosaccharide transporter"/>
    <property type="match status" value="1"/>
</dbReference>
<dbReference type="PROSITE" id="PS00217">
    <property type="entry name" value="SUGAR_TRANSPORT_2"/>
    <property type="match status" value="1"/>
</dbReference>
<dbReference type="GO" id="GO:0016020">
    <property type="term" value="C:membrane"/>
    <property type="evidence" value="ECO:0007669"/>
    <property type="project" value="UniProtKB-SubCell"/>
</dbReference>
<dbReference type="VEuPathDB" id="FungiDB:AB675_11562"/>
<sequence>MEKEHEAVADHSTQQRVGSVQLHTTSDVTRVEAPVTWKAYLICAFASFGGIFFGYDSGYINGVLGSAIFIREVEGADRDPADGVSSSHQSLIVSILSAGTFFGAIIAGDVADMIGRKWTVIAGCVIYLIGVVIQMLTGPEVDSLGAIVAGRVIAGLGVGFESAIVILYMSEICPRKVRGALVAGYQFCITIGILLASVVVYATKDRNDTGAYRIPIAIQFPWGLILGGGLFFLPDSPRYFVKRGNIEAATDSLSRLRGQPRESQYIQVELAEIVANEEYERQLIPSSGWFSSWANCFKGGLWSAKSNLRRTILGTSLQMMQQWTGVNFIFYYSTPFLKSTGAISNEFLISLIFTLVNVCSTPISFYTVEKFGRRPLLVYGAFGMLICQFLVAIIGVTVGFNHVHPDPANPDNSLANNISAVNAQIAFIAIFIFFFASTWGPGAWIVIGEIFPLPIRSRGVGLSTASNWLWNTIIAVITPYMVGSDKGNLRSSVFFIWGGLCTAAFVYAYFLVPETKGLTLEQVDKMFEETTPRTSSKWKPSQTFASTMSDGGMLKGEVVGDVERRGSAF</sequence>
<evidence type="ECO:0000256" key="7">
    <source>
        <dbReference type="RuleBase" id="RU003346"/>
    </source>
</evidence>
<dbReference type="Gene3D" id="1.20.1250.20">
    <property type="entry name" value="MFS general substrate transporter like domains"/>
    <property type="match status" value="1"/>
</dbReference>
<dbReference type="PANTHER" id="PTHR48022">
    <property type="entry name" value="PLASTIDIC GLUCOSE TRANSPORTER 4"/>
    <property type="match status" value="1"/>
</dbReference>
<dbReference type="PROSITE" id="PS00216">
    <property type="entry name" value="SUGAR_TRANSPORT_1"/>
    <property type="match status" value="2"/>
</dbReference>
<evidence type="ECO:0000256" key="6">
    <source>
        <dbReference type="ARBA" id="ARBA00023136"/>
    </source>
</evidence>
<comment type="caution">
    <text evidence="10">The sequence shown here is derived from an EMBL/GenBank/DDBJ whole genome shotgun (WGS) entry which is preliminary data.</text>
</comment>
<dbReference type="OrthoDB" id="6612291at2759"/>
<feature type="transmembrane region" description="Helical" evidence="8">
    <location>
        <begin position="118"/>
        <end position="137"/>
    </location>
</feature>